<sequence>MMDVISTSRLTVLLPDEQEEWHRTVRGLLEPQGVYTLTARTGREAVEMIEANAVHVAVLDTQMPQLGGLQVVKRIRELHKSNPGRVLPPAILVANDLTSHLLREALMNHVFSVLSKPVDYALLLDALARVIKRHYESRWPRQ</sequence>
<dbReference type="KEGG" id="hbs:IPV69_10295"/>
<organism evidence="4 5">
    <name type="scientific">Humisphaera borealis</name>
    <dbReference type="NCBI Taxonomy" id="2807512"/>
    <lineage>
        <taxon>Bacteria</taxon>
        <taxon>Pseudomonadati</taxon>
        <taxon>Planctomycetota</taxon>
        <taxon>Phycisphaerae</taxon>
        <taxon>Tepidisphaerales</taxon>
        <taxon>Tepidisphaeraceae</taxon>
        <taxon>Humisphaera</taxon>
    </lineage>
</organism>
<dbReference type="PANTHER" id="PTHR44591">
    <property type="entry name" value="STRESS RESPONSE REGULATOR PROTEIN 1"/>
    <property type="match status" value="1"/>
</dbReference>
<evidence type="ECO:0000313" key="5">
    <source>
        <dbReference type="Proteomes" id="UP000593765"/>
    </source>
</evidence>
<name>A0A7M2X1T2_9BACT</name>
<keyword evidence="5" id="KW-1185">Reference proteome</keyword>
<feature type="domain" description="Response regulatory" evidence="3">
    <location>
        <begin position="11"/>
        <end position="131"/>
    </location>
</feature>
<dbReference type="AlphaFoldDB" id="A0A7M2X1T2"/>
<proteinExistence type="predicted"/>
<dbReference type="SUPFAM" id="SSF52172">
    <property type="entry name" value="CheY-like"/>
    <property type="match status" value="1"/>
</dbReference>
<reference evidence="4 5" key="1">
    <citation type="submission" date="2020-10" db="EMBL/GenBank/DDBJ databases">
        <title>Wide distribution of Phycisphaera-like planctomycetes from WD2101 soil group in peatlands and genome analysis of the first cultivated representative.</title>
        <authorList>
            <person name="Dedysh S.N."/>
            <person name="Beletsky A.V."/>
            <person name="Ivanova A."/>
            <person name="Kulichevskaya I.S."/>
            <person name="Suzina N.E."/>
            <person name="Philippov D.A."/>
            <person name="Rakitin A.L."/>
            <person name="Mardanov A.V."/>
            <person name="Ravin N.V."/>
        </authorList>
    </citation>
    <scope>NUCLEOTIDE SEQUENCE [LARGE SCALE GENOMIC DNA]</scope>
    <source>
        <strain evidence="4 5">M1803</strain>
    </source>
</reference>
<keyword evidence="1 2" id="KW-0597">Phosphoprotein</keyword>
<gene>
    <name evidence="4" type="ORF">IPV69_10295</name>
</gene>
<dbReference type="InterPro" id="IPR011006">
    <property type="entry name" value="CheY-like_superfamily"/>
</dbReference>
<evidence type="ECO:0000256" key="2">
    <source>
        <dbReference type="PROSITE-ProRule" id="PRU00169"/>
    </source>
</evidence>
<feature type="modified residue" description="4-aspartylphosphate" evidence="2">
    <location>
        <position position="60"/>
    </location>
</feature>
<dbReference type="Pfam" id="PF00072">
    <property type="entry name" value="Response_reg"/>
    <property type="match status" value="1"/>
</dbReference>
<dbReference type="PANTHER" id="PTHR44591:SF3">
    <property type="entry name" value="RESPONSE REGULATORY DOMAIN-CONTAINING PROTEIN"/>
    <property type="match status" value="1"/>
</dbReference>
<dbReference type="EMBL" id="CP063458">
    <property type="protein sequence ID" value="QOV91717.1"/>
    <property type="molecule type" value="Genomic_DNA"/>
</dbReference>
<dbReference type="InterPro" id="IPR001789">
    <property type="entry name" value="Sig_transdc_resp-reg_receiver"/>
</dbReference>
<accession>A0A7M2X1T2</accession>
<dbReference type="PROSITE" id="PS50110">
    <property type="entry name" value="RESPONSE_REGULATORY"/>
    <property type="match status" value="1"/>
</dbReference>
<dbReference type="RefSeq" id="WP_206295027.1">
    <property type="nucleotide sequence ID" value="NZ_CP063458.1"/>
</dbReference>
<dbReference type="GO" id="GO:0000160">
    <property type="term" value="P:phosphorelay signal transduction system"/>
    <property type="evidence" value="ECO:0007669"/>
    <property type="project" value="InterPro"/>
</dbReference>
<dbReference type="InterPro" id="IPR050595">
    <property type="entry name" value="Bact_response_regulator"/>
</dbReference>
<protein>
    <submittedName>
        <fullName evidence="4">Response regulator</fullName>
    </submittedName>
</protein>
<dbReference type="SMART" id="SM00448">
    <property type="entry name" value="REC"/>
    <property type="match status" value="1"/>
</dbReference>
<dbReference type="Proteomes" id="UP000593765">
    <property type="component" value="Chromosome"/>
</dbReference>
<evidence type="ECO:0000259" key="3">
    <source>
        <dbReference type="PROSITE" id="PS50110"/>
    </source>
</evidence>
<dbReference type="Gene3D" id="3.40.50.2300">
    <property type="match status" value="1"/>
</dbReference>
<evidence type="ECO:0000313" key="4">
    <source>
        <dbReference type="EMBL" id="QOV91717.1"/>
    </source>
</evidence>
<evidence type="ECO:0000256" key="1">
    <source>
        <dbReference type="ARBA" id="ARBA00022553"/>
    </source>
</evidence>